<dbReference type="Pfam" id="PF03450">
    <property type="entry name" value="CO_deh_flav_C"/>
    <property type="match status" value="1"/>
</dbReference>
<protein>
    <submittedName>
        <fullName evidence="3">FAD binding domain-containing protein</fullName>
    </submittedName>
</protein>
<dbReference type="PANTHER" id="PTHR42659:SF9">
    <property type="entry name" value="XANTHINE DEHYDROGENASE FAD-BINDING SUBUNIT XDHB-RELATED"/>
    <property type="match status" value="1"/>
</dbReference>
<gene>
    <name evidence="3" type="ORF">R7226_18265</name>
</gene>
<dbReference type="PROSITE" id="PS51387">
    <property type="entry name" value="FAD_PCMH"/>
    <property type="match status" value="1"/>
</dbReference>
<proteinExistence type="predicted"/>
<keyword evidence="4" id="KW-1185">Reference proteome</keyword>
<dbReference type="EMBL" id="JAWSTH010000052">
    <property type="protein sequence ID" value="MDW5596298.1"/>
    <property type="molecule type" value="Genomic_DNA"/>
</dbReference>
<dbReference type="InterPro" id="IPR016167">
    <property type="entry name" value="FAD-bd_PCMH_sub1"/>
</dbReference>
<dbReference type="PANTHER" id="PTHR42659">
    <property type="entry name" value="XANTHINE DEHYDROGENASE SUBUNIT C-RELATED"/>
    <property type="match status" value="1"/>
</dbReference>
<dbReference type="Proteomes" id="UP001284601">
    <property type="component" value="Unassembled WGS sequence"/>
</dbReference>
<evidence type="ECO:0000313" key="4">
    <source>
        <dbReference type="Proteomes" id="UP001284601"/>
    </source>
</evidence>
<dbReference type="InterPro" id="IPR016169">
    <property type="entry name" value="FAD-bd_PCMH_sub2"/>
</dbReference>
<dbReference type="SMART" id="SM01092">
    <property type="entry name" value="CO_deh_flav_C"/>
    <property type="match status" value="1"/>
</dbReference>
<reference evidence="4" key="1">
    <citation type="submission" date="2023-07" db="EMBL/GenBank/DDBJ databases">
        <title>Conexibacter stalactiti sp. nov., isolated from stalactites in a lava cave and emended description of the genus Conexibacter.</title>
        <authorList>
            <person name="Lee S.D."/>
        </authorList>
    </citation>
    <scope>NUCLEOTIDE SEQUENCE [LARGE SCALE GENOMIC DNA]</scope>
    <source>
        <strain evidence="4">KCTC 39840</strain>
    </source>
</reference>
<comment type="caution">
    <text evidence="3">The sequence shown here is derived from an EMBL/GenBank/DDBJ whole genome shotgun (WGS) entry which is preliminary data.</text>
</comment>
<dbReference type="Gene3D" id="3.30.43.10">
    <property type="entry name" value="Uridine Diphospho-n-acetylenolpyruvylglucosamine Reductase, domain 2"/>
    <property type="match status" value="1"/>
</dbReference>
<dbReference type="Gene3D" id="3.30.390.50">
    <property type="entry name" value="CO dehydrogenase flavoprotein, C-terminal domain"/>
    <property type="match status" value="1"/>
</dbReference>
<name>A0ABU4HSJ2_9ACTN</name>
<dbReference type="InterPro" id="IPR036318">
    <property type="entry name" value="FAD-bd_PCMH-like_sf"/>
</dbReference>
<organism evidence="3 4">
    <name type="scientific">Conexibacter stalactiti</name>
    <dbReference type="NCBI Taxonomy" id="1940611"/>
    <lineage>
        <taxon>Bacteria</taxon>
        <taxon>Bacillati</taxon>
        <taxon>Actinomycetota</taxon>
        <taxon>Thermoleophilia</taxon>
        <taxon>Solirubrobacterales</taxon>
        <taxon>Conexibacteraceae</taxon>
        <taxon>Conexibacter</taxon>
    </lineage>
</organism>
<dbReference type="InterPro" id="IPR016166">
    <property type="entry name" value="FAD-bd_PCMH"/>
</dbReference>
<dbReference type="InterPro" id="IPR002346">
    <property type="entry name" value="Mopterin_DH_FAD-bd"/>
</dbReference>
<dbReference type="RefSeq" id="WP_318598713.1">
    <property type="nucleotide sequence ID" value="NZ_JAWSTH010000052.1"/>
</dbReference>
<keyword evidence="1" id="KW-0560">Oxidoreductase</keyword>
<dbReference type="Pfam" id="PF00941">
    <property type="entry name" value="FAD_binding_5"/>
    <property type="match status" value="1"/>
</dbReference>
<evidence type="ECO:0000313" key="3">
    <source>
        <dbReference type="EMBL" id="MDW5596298.1"/>
    </source>
</evidence>
<dbReference type="SUPFAM" id="SSF55447">
    <property type="entry name" value="CO dehydrogenase flavoprotein C-terminal domain-like"/>
    <property type="match status" value="1"/>
</dbReference>
<dbReference type="InterPro" id="IPR036683">
    <property type="entry name" value="CO_DH_flav_C_dom_sf"/>
</dbReference>
<dbReference type="SUPFAM" id="SSF56176">
    <property type="entry name" value="FAD-binding/transporter-associated domain-like"/>
    <property type="match status" value="1"/>
</dbReference>
<reference evidence="3 4" key="2">
    <citation type="submission" date="2023-10" db="EMBL/GenBank/DDBJ databases">
        <authorList>
            <person name="Han X.F."/>
        </authorList>
    </citation>
    <scope>NUCLEOTIDE SEQUENCE [LARGE SCALE GENOMIC DNA]</scope>
    <source>
        <strain evidence="3 4">KCTC 39840</strain>
    </source>
</reference>
<dbReference type="InterPro" id="IPR005107">
    <property type="entry name" value="CO_DH_flav_C"/>
</dbReference>
<accession>A0ABU4HSJ2</accession>
<sequence>MAVPRTLAEALAVLAARPEALVVAGGSDVVPALRAGRREQPAAWLLLHELGSLAGIAPQPGGGLRIGAATTVAALERDPRVRPGATALADAAALIGAPATRTVATVGGNLVNGSPAMDLGAPLLALGATVELAAAGGTRRLPLEQFLLGPGRVDLRAGELLVAIELPPAAAPGDAAPRAGSAYVRIGGRAAMEVALAGAAAEVVLAPGGATIAAARVALCAVASTCLRAPAAEALLIGAAPEPAVLDAAARAAVGHTAAIDDHRAPAAYREAVVEVALRRALDTAVERAR</sequence>
<evidence type="ECO:0000256" key="1">
    <source>
        <dbReference type="ARBA" id="ARBA00023002"/>
    </source>
</evidence>
<dbReference type="InterPro" id="IPR051312">
    <property type="entry name" value="Diverse_Substr_Oxidored"/>
</dbReference>
<dbReference type="Gene3D" id="3.30.465.10">
    <property type="match status" value="1"/>
</dbReference>
<feature type="domain" description="FAD-binding PCMH-type" evidence="2">
    <location>
        <begin position="1"/>
        <end position="171"/>
    </location>
</feature>
<evidence type="ECO:0000259" key="2">
    <source>
        <dbReference type="PROSITE" id="PS51387"/>
    </source>
</evidence>